<keyword evidence="2" id="KW-1185">Reference proteome</keyword>
<protein>
    <submittedName>
        <fullName evidence="1">Uncharacterized protein</fullName>
    </submittedName>
</protein>
<organism evidence="1 2">
    <name type="scientific">Desulfosarcina alkanivorans</name>
    <dbReference type="NCBI Taxonomy" id="571177"/>
    <lineage>
        <taxon>Bacteria</taxon>
        <taxon>Pseudomonadati</taxon>
        <taxon>Thermodesulfobacteriota</taxon>
        <taxon>Desulfobacteria</taxon>
        <taxon>Desulfobacterales</taxon>
        <taxon>Desulfosarcinaceae</taxon>
        <taxon>Desulfosarcina</taxon>
    </lineage>
</organism>
<evidence type="ECO:0000313" key="2">
    <source>
        <dbReference type="Proteomes" id="UP000427906"/>
    </source>
</evidence>
<dbReference type="AlphaFoldDB" id="A0A5K7YKV5"/>
<dbReference type="Proteomes" id="UP000427906">
    <property type="component" value="Chromosome"/>
</dbReference>
<dbReference type="KEGG" id="dalk:DSCA_33880"/>
<accession>A0A5K7YKV5</accession>
<gene>
    <name evidence="1" type="ORF">DSCA_33880</name>
</gene>
<dbReference type="EMBL" id="AP021874">
    <property type="protein sequence ID" value="BBO69458.1"/>
    <property type="molecule type" value="Genomic_DNA"/>
</dbReference>
<evidence type="ECO:0000313" key="1">
    <source>
        <dbReference type="EMBL" id="BBO69458.1"/>
    </source>
</evidence>
<sequence length="67" mass="7601">MNHGICHICGTLFKPFTSTCSVCGFEGLPDCDDWMPDERNFSESRSDDLIQKELGRGLDEEDLLDFN</sequence>
<name>A0A5K7YKV5_9BACT</name>
<proteinExistence type="predicted"/>
<reference evidence="1 2" key="1">
    <citation type="submission" date="2019-11" db="EMBL/GenBank/DDBJ databases">
        <title>Comparative genomics of hydrocarbon-degrading Desulfosarcina strains.</title>
        <authorList>
            <person name="Watanabe M."/>
            <person name="Kojima H."/>
            <person name="Fukui M."/>
        </authorList>
    </citation>
    <scope>NUCLEOTIDE SEQUENCE [LARGE SCALE GENOMIC DNA]</scope>
    <source>
        <strain evidence="1 2">PL12</strain>
    </source>
</reference>